<dbReference type="AlphaFoldDB" id="A0A1G7LQR9"/>
<gene>
    <name evidence="2" type="ORF">SAMN04488243_1723</name>
</gene>
<protein>
    <submittedName>
        <fullName evidence="2">Uncharacterized protein</fullName>
    </submittedName>
</protein>
<evidence type="ECO:0000313" key="3">
    <source>
        <dbReference type="Proteomes" id="UP000199446"/>
    </source>
</evidence>
<dbReference type="STRING" id="482827.SAMN04488243_1723"/>
<feature type="transmembrane region" description="Helical" evidence="1">
    <location>
        <begin position="12"/>
        <end position="32"/>
    </location>
</feature>
<proteinExistence type="predicted"/>
<sequence>MTIALLLWLEAFRLFGAGFFYFAHAALTALGALSPLEASLALAFRLLAEPLFALYGGHLADRWPRGRLLLLLAGGLLLGFASWAGRGWR</sequence>
<feature type="transmembrane region" description="Helical" evidence="1">
    <location>
        <begin position="68"/>
        <end position="85"/>
    </location>
</feature>
<reference evidence="3" key="1">
    <citation type="submission" date="2016-10" db="EMBL/GenBank/DDBJ databases">
        <authorList>
            <person name="Varghese N."/>
            <person name="Submissions S."/>
        </authorList>
    </citation>
    <scope>NUCLEOTIDE SEQUENCE [LARGE SCALE GENOMIC DNA]</scope>
    <source>
        <strain evidence="3">CGMCC 1.6992</strain>
    </source>
</reference>
<evidence type="ECO:0000313" key="2">
    <source>
        <dbReference type="EMBL" id="SDF51319.1"/>
    </source>
</evidence>
<keyword evidence="3" id="KW-1185">Reference proteome</keyword>
<dbReference type="Gene3D" id="1.20.1250.20">
    <property type="entry name" value="MFS general substrate transporter like domains"/>
    <property type="match status" value="1"/>
</dbReference>
<dbReference type="SUPFAM" id="SSF103473">
    <property type="entry name" value="MFS general substrate transporter"/>
    <property type="match status" value="1"/>
</dbReference>
<keyword evidence="1" id="KW-1133">Transmembrane helix</keyword>
<dbReference type="Proteomes" id="UP000199446">
    <property type="component" value="Unassembled WGS sequence"/>
</dbReference>
<organism evidence="2 3">
    <name type="scientific">Thermus arciformis</name>
    <dbReference type="NCBI Taxonomy" id="482827"/>
    <lineage>
        <taxon>Bacteria</taxon>
        <taxon>Thermotogati</taxon>
        <taxon>Deinococcota</taxon>
        <taxon>Deinococci</taxon>
        <taxon>Thermales</taxon>
        <taxon>Thermaceae</taxon>
        <taxon>Thermus</taxon>
    </lineage>
</organism>
<dbReference type="EMBL" id="FNBC01000072">
    <property type="protein sequence ID" value="SDF51319.1"/>
    <property type="molecule type" value="Genomic_DNA"/>
</dbReference>
<dbReference type="InterPro" id="IPR036259">
    <property type="entry name" value="MFS_trans_sf"/>
</dbReference>
<accession>A0A1G7LQR9</accession>
<evidence type="ECO:0000256" key="1">
    <source>
        <dbReference type="SAM" id="Phobius"/>
    </source>
</evidence>
<keyword evidence="1" id="KW-0812">Transmembrane</keyword>
<dbReference type="RefSeq" id="WP_093008737.1">
    <property type="nucleotide sequence ID" value="NZ_FNBC01000072.1"/>
</dbReference>
<name>A0A1G7LQR9_9DEIN</name>
<keyword evidence="1" id="KW-0472">Membrane</keyword>